<keyword evidence="1" id="KW-0472">Membrane</keyword>
<proteinExistence type="predicted"/>
<dbReference type="AlphaFoldDB" id="W7TSG9"/>
<feature type="transmembrane region" description="Helical" evidence="1">
    <location>
        <begin position="164"/>
        <end position="182"/>
    </location>
</feature>
<organism evidence="2 3">
    <name type="scientific">Nannochloropsis gaditana</name>
    <dbReference type="NCBI Taxonomy" id="72520"/>
    <lineage>
        <taxon>Eukaryota</taxon>
        <taxon>Sar</taxon>
        <taxon>Stramenopiles</taxon>
        <taxon>Ochrophyta</taxon>
        <taxon>Eustigmatophyceae</taxon>
        <taxon>Eustigmatales</taxon>
        <taxon>Monodopsidaceae</taxon>
        <taxon>Nannochloropsis</taxon>
    </lineage>
</organism>
<comment type="caution">
    <text evidence="2">The sequence shown here is derived from an EMBL/GenBank/DDBJ whole genome shotgun (WGS) entry which is preliminary data.</text>
</comment>
<dbReference type="Proteomes" id="UP000019335">
    <property type="component" value="Chromosome 3"/>
</dbReference>
<reference evidence="2 3" key="1">
    <citation type="journal article" date="2014" name="Mol. Plant">
        <title>Chromosome Scale Genome Assembly and Transcriptome Profiling of Nannochloropsis gaditana in Nitrogen Depletion.</title>
        <authorList>
            <person name="Corteggiani Carpinelli E."/>
            <person name="Telatin A."/>
            <person name="Vitulo N."/>
            <person name="Forcato C."/>
            <person name="D'Angelo M."/>
            <person name="Schiavon R."/>
            <person name="Vezzi A."/>
            <person name="Giacometti G.M."/>
            <person name="Morosinotto T."/>
            <person name="Valle G."/>
        </authorList>
    </citation>
    <scope>NUCLEOTIDE SEQUENCE [LARGE SCALE GENOMIC DNA]</scope>
    <source>
        <strain evidence="2 3">B-31</strain>
    </source>
</reference>
<sequence length="186" mass="20308">MEAKLYDGTVVALQSAGARVLRPPAVETHDGNLSYTIRARHGIDLYEIHLSSQRNFVLVRATQCPSAFDKGGSAANERLCTALDLTVPLIGQVYTLMLDINRYVVHLADGSTALVNETLLLANLNENIFGKFGLEALTTDLKLLESHALGRRGLWGTGLSLPTTILYGGVAITVLAIVYLRFRRKK</sequence>
<keyword evidence="1" id="KW-0812">Transmembrane</keyword>
<evidence type="ECO:0000313" key="2">
    <source>
        <dbReference type="EMBL" id="EWM29127.1"/>
    </source>
</evidence>
<dbReference type="EMBL" id="AZIL01000177">
    <property type="protein sequence ID" value="EWM29127.1"/>
    <property type="molecule type" value="Genomic_DNA"/>
</dbReference>
<keyword evidence="1" id="KW-1133">Transmembrane helix</keyword>
<name>W7TSG9_9STRA</name>
<evidence type="ECO:0000313" key="3">
    <source>
        <dbReference type="Proteomes" id="UP000019335"/>
    </source>
</evidence>
<protein>
    <submittedName>
        <fullName evidence="2">Uncharacterized protein</fullName>
    </submittedName>
</protein>
<accession>W7TSG9</accession>
<keyword evidence="3" id="KW-1185">Reference proteome</keyword>
<evidence type="ECO:0000256" key="1">
    <source>
        <dbReference type="SAM" id="Phobius"/>
    </source>
</evidence>
<gene>
    <name evidence="2" type="ORF">Naga_100007g27</name>
</gene>